<evidence type="ECO:0000256" key="1">
    <source>
        <dbReference type="SAM" id="MobiDB-lite"/>
    </source>
</evidence>
<dbReference type="Proteomes" id="UP001151760">
    <property type="component" value="Unassembled WGS sequence"/>
</dbReference>
<evidence type="ECO:0000313" key="3">
    <source>
        <dbReference type="Proteomes" id="UP001151760"/>
    </source>
</evidence>
<organism evidence="2 3">
    <name type="scientific">Tanacetum coccineum</name>
    <dbReference type="NCBI Taxonomy" id="301880"/>
    <lineage>
        <taxon>Eukaryota</taxon>
        <taxon>Viridiplantae</taxon>
        <taxon>Streptophyta</taxon>
        <taxon>Embryophyta</taxon>
        <taxon>Tracheophyta</taxon>
        <taxon>Spermatophyta</taxon>
        <taxon>Magnoliopsida</taxon>
        <taxon>eudicotyledons</taxon>
        <taxon>Gunneridae</taxon>
        <taxon>Pentapetalae</taxon>
        <taxon>asterids</taxon>
        <taxon>campanulids</taxon>
        <taxon>Asterales</taxon>
        <taxon>Asteraceae</taxon>
        <taxon>Asteroideae</taxon>
        <taxon>Anthemideae</taxon>
        <taxon>Anthemidinae</taxon>
        <taxon>Tanacetum</taxon>
    </lineage>
</organism>
<protein>
    <submittedName>
        <fullName evidence="2">Uncharacterized protein</fullName>
    </submittedName>
</protein>
<keyword evidence="3" id="KW-1185">Reference proteome</keyword>
<name>A0ABQ5FMR6_9ASTR</name>
<comment type="caution">
    <text evidence="2">The sequence shown here is derived from an EMBL/GenBank/DDBJ whole genome shotgun (WGS) entry which is preliminary data.</text>
</comment>
<feature type="region of interest" description="Disordered" evidence="1">
    <location>
        <begin position="52"/>
        <end position="74"/>
    </location>
</feature>
<dbReference type="EMBL" id="BQNB010017545">
    <property type="protein sequence ID" value="GJT64449.1"/>
    <property type="molecule type" value="Genomic_DNA"/>
</dbReference>
<feature type="compositionally biased region" description="Basic and acidic residues" evidence="1">
    <location>
        <begin position="53"/>
        <end position="74"/>
    </location>
</feature>
<gene>
    <name evidence="2" type="ORF">Tco_1015929</name>
</gene>
<accession>A0ABQ5FMR6</accession>
<sequence length="163" mass="18081">MTEKISGGGGFECSEGWKVSGHLVIMVLIGLSSGCDKEDRAARSSDLAAGMKRISDKRTKNEAKNDKTEHGMEEREIVKVKVNRKSQKVKAEAETEEILNGPTRTHLMGRINHLGDKERLMARMDFGTSTHTRNTPALELSHRRSTTSEDQDIEDFSISIGPL</sequence>
<reference evidence="2" key="2">
    <citation type="submission" date="2022-01" db="EMBL/GenBank/DDBJ databases">
        <authorList>
            <person name="Yamashiro T."/>
            <person name="Shiraishi A."/>
            <person name="Satake H."/>
            <person name="Nakayama K."/>
        </authorList>
    </citation>
    <scope>NUCLEOTIDE SEQUENCE</scope>
</reference>
<evidence type="ECO:0000313" key="2">
    <source>
        <dbReference type="EMBL" id="GJT64449.1"/>
    </source>
</evidence>
<reference evidence="2" key="1">
    <citation type="journal article" date="2022" name="Int. J. Mol. Sci.">
        <title>Draft Genome of Tanacetum Coccineum: Genomic Comparison of Closely Related Tanacetum-Family Plants.</title>
        <authorList>
            <person name="Yamashiro T."/>
            <person name="Shiraishi A."/>
            <person name="Nakayama K."/>
            <person name="Satake H."/>
        </authorList>
    </citation>
    <scope>NUCLEOTIDE SEQUENCE</scope>
</reference>
<dbReference type="PROSITE" id="PS51257">
    <property type="entry name" value="PROKAR_LIPOPROTEIN"/>
    <property type="match status" value="1"/>
</dbReference>
<feature type="region of interest" description="Disordered" evidence="1">
    <location>
        <begin position="127"/>
        <end position="163"/>
    </location>
</feature>
<proteinExistence type="predicted"/>